<proteinExistence type="predicted"/>
<dbReference type="InterPro" id="IPR022529">
    <property type="entry name" value="DUF3530"/>
</dbReference>
<dbReference type="Proteomes" id="UP001524499">
    <property type="component" value="Unassembled WGS sequence"/>
</dbReference>
<evidence type="ECO:0000313" key="3">
    <source>
        <dbReference type="Proteomes" id="UP001524499"/>
    </source>
</evidence>
<keyword evidence="3" id="KW-1185">Reference proteome</keyword>
<feature type="chain" id="PRO_5046624686" evidence="1">
    <location>
        <begin position="21"/>
        <end position="258"/>
    </location>
</feature>
<protein>
    <submittedName>
        <fullName evidence="2">Alpha/beta hydrolase family protein</fullName>
    </submittedName>
</protein>
<dbReference type="Gene3D" id="3.40.50.1820">
    <property type="entry name" value="alpha/beta hydrolase"/>
    <property type="match status" value="1"/>
</dbReference>
<sequence length="258" mass="28157">MKFLPAACLLMSLWAGTPQAGGSQRELDYADYLRQTVVMGQGIWLGEGGQSFFALLTEAEKSDHGRAVLLLHDMGEHPDQQPVMHGLRVVLPQHNWTTLSIQLPVREAGAGRADYYGLFDEAHGRIQTAVGYLRKIGAKDIAVVGHGMGAAMAAYSLSLDPNGLAALALVSLAVPDSSLPQAQTGQFIKNIALPILDLYAEFDLSEVVDTARRRRMLGKDNPVYRQVRINGENHAFAQDPNLLIKRIYSWLALSLGPN</sequence>
<keyword evidence="2" id="KW-0378">Hydrolase</keyword>
<evidence type="ECO:0000256" key="1">
    <source>
        <dbReference type="SAM" id="SignalP"/>
    </source>
</evidence>
<evidence type="ECO:0000313" key="2">
    <source>
        <dbReference type="EMBL" id="MCQ8105734.1"/>
    </source>
</evidence>
<dbReference type="EMBL" id="JANIBJ010000036">
    <property type="protein sequence ID" value="MCQ8105734.1"/>
    <property type="molecule type" value="Genomic_DNA"/>
</dbReference>
<reference evidence="2 3" key="1">
    <citation type="submission" date="2022-07" db="EMBL/GenBank/DDBJ databases">
        <title>Methylomonas rivi sp. nov., Methylomonas rosea sp. nov., Methylomonas aureus sp. nov. and Methylomonas subterranea sp. nov., four novel methanotrophs isolated from a freshwater creek and the deep terrestrial subsurface.</title>
        <authorList>
            <person name="Abin C."/>
            <person name="Sankaranarayanan K."/>
            <person name="Garner C."/>
            <person name="Sindelar R."/>
            <person name="Kotary K."/>
            <person name="Garner R."/>
            <person name="Barclay S."/>
            <person name="Lawson P."/>
            <person name="Krumholz L."/>
        </authorList>
    </citation>
    <scope>NUCLEOTIDE SEQUENCE [LARGE SCALE GENOMIC DNA]</scope>
    <source>
        <strain evidence="2 3">SURF-2</strain>
    </source>
</reference>
<dbReference type="Pfam" id="PF12048">
    <property type="entry name" value="DUF3530"/>
    <property type="match status" value="2"/>
</dbReference>
<organism evidence="2 3">
    <name type="scientific">Methylomonas subterranea</name>
    <dbReference type="NCBI Taxonomy" id="2952225"/>
    <lineage>
        <taxon>Bacteria</taxon>
        <taxon>Pseudomonadati</taxon>
        <taxon>Pseudomonadota</taxon>
        <taxon>Gammaproteobacteria</taxon>
        <taxon>Methylococcales</taxon>
        <taxon>Methylococcaceae</taxon>
        <taxon>Methylomonas</taxon>
    </lineage>
</organism>
<dbReference type="SUPFAM" id="SSF53474">
    <property type="entry name" value="alpha/beta-Hydrolases"/>
    <property type="match status" value="1"/>
</dbReference>
<comment type="caution">
    <text evidence="2">The sequence shown here is derived from an EMBL/GenBank/DDBJ whole genome shotgun (WGS) entry which is preliminary data.</text>
</comment>
<dbReference type="RefSeq" id="WP_256603756.1">
    <property type="nucleotide sequence ID" value="NZ_JANIBJ010000036.1"/>
</dbReference>
<keyword evidence="1" id="KW-0732">Signal</keyword>
<dbReference type="GO" id="GO:0016787">
    <property type="term" value="F:hydrolase activity"/>
    <property type="evidence" value="ECO:0007669"/>
    <property type="project" value="UniProtKB-KW"/>
</dbReference>
<gene>
    <name evidence="2" type="ORF">NP590_16610</name>
</gene>
<dbReference type="InterPro" id="IPR029058">
    <property type="entry name" value="AB_hydrolase_fold"/>
</dbReference>
<accession>A0ABT1TJT4</accession>
<feature type="signal peptide" evidence="1">
    <location>
        <begin position="1"/>
        <end position="20"/>
    </location>
</feature>
<name>A0ABT1TJT4_9GAMM</name>